<dbReference type="InterPro" id="IPR003594">
    <property type="entry name" value="HATPase_dom"/>
</dbReference>
<dbReference type="PANTHER" id="PTHR43156:SF2">
    <property type="entry name" value="STAGE II SPORULATION PROTEIN E"/>
    <property type="match status" value="1"/>
</dbReference>
<dbReference type="Gene3D" id="3.30.450.40">
    <property type="match status" value="1"/>
</dbReference>
<dbReference type="InterPro" id="IPR000700">
    <property type="entry name" value="PAS-assoc_C"/>
</dbReference>
<dbReference type="InterPro" id="IPR029016">
    <property type="entry name" value="GAF-like_dom_sf"/>
</dbReference>
<dbReference type="Pfam" id="PF01590">
    <property type="entry name" value="GAF"/>
    <property type="match status" value="1"/>
</dbReference>
<sequence length="815" mass="87695">MRSHSETSGDGPGYPFDETSTARAVIDGDGVVVEWNEGARRLLGHAPADVVGRPAARLLAPDAGELWRPSADNRWIGTLALRHEDGRTRRVWLLAHRRRPELGARSDWLVVTPLENGALVAQDDSLTSTFLDESPCATAIFDERLRLRRVNAVMAESMGLPEEHIRGLRIPEIGGRPQNEELEGHMLRVLRTGRREDVQTYLGTAPEGRAQAWLARMAPLTDAEGRVRGICLSAHDFTEQYLARERLQLVNEASIRIGSTLDVTRTAQELADVCVPALADFVSVDLVDPPDRGGEPHNGPVFAPVSLRRAAHRSVHPGDPESVVKLGEVDTYPAGSPQADSLVAGRPIVAADAANTLSEWLAWDPVRADRVREHGIHSTMSVPVQARGATLGVAVFTRFRRPDPFTADDVLLAEEVTARAAVCIDNARRFSRERETAIALQRSLLPRSLPHTAAVEAASRYLPAARAGVGGDWFDVIPLSGMRVAMVVGDVVGNGLQASATMGRLRTAVRTLADIDLAPDELLTHLDDLVVRLSAEAGGEGTTGEVGATCLYAVYDPVTRCCTLASAGHPPPVMVPPGGPPEEIDVPPGPPLGLGGLPFESAELRLAEGTVLALYTDGLTESRERDLDESHALLSQALARASGSLDETCHDILQSLLPPTGASDDVALLLARTKGLPSAQVATWEVPADPALVAPIRKQVVRQLETWDVSEAAFTTELVVSELVTNAIRYGERPIRLRLIHNAATLIVEVSDSSHTAPHLRRAKTFDEGGRGLLLVAQLTQRWGSRHTTEGKTIWAELVFGEDGEGREGGEGGEG</sequence>
<reference evidence="5 6" key="1">
    <citation type="submission" date="2018-03" db="EMBL/GenBank/DDBJ databases">
        <title>Streptomyces dioscori sp. nov., a novel endophytic actinobacterium isolated from bulbil of Dioscorea bulbifera L.</title>
        <authorList>
            <person name="Zhikuan W."/>
        </authorList>
    </citation>
    <scope>NUCLEOTIDE SEQUENCE [LARGE SCALE GENOMIC DNA]</scope>
    <source>
        <strain evidence="5 6">A217</strain>
    </source>
</reference>
<dbReference type="SMART" id="SM00331">
    <property type="entry name" value="PP2C_SIG"/>
    <property type="match status" value="1"/>
</dbReference>
<dbReference type="Pfam" id="PF00989">
    <property type="entry name" value="PAS"/>
    <property type="match status" value="1"/>
</dbReference>
<dbReference type="Gene3D" id="3.30.450.20">
    <property type="entry name" value="PAS domain"/>
    <property type="match status" value="2"/>
</dbReference>
<dbReference type="GO" id="GO:0006355">
    <property type="term" value="P:regulation of DNA-templated transcription"/>
    <property type="evidence" value="ECO:0007669"/>
    <property type="project" value="InterPro"/>
</dbReference>
<dbReference type="RefSeq" id="WP_107022289.1">
    <property type="nucleotide sequence ID" value="NZ_KZ679066.1"/>
</dbReference>
<dbReference type="Pfam" id="PF08448">
    <property type="entry name" value="PAS_4"/>
    <property type="match status" value="1"/>
</dbReference>
<protein>
    <submittedName>
        <fullName evidence="5">PAS sensor protein</fullName>
    </submittedName>
</protein>
<evidence type="ECO:0000313" key="6">
    <source>
        <dbReference type="Proteomes" id="UP000240429"/>
    </source>
</evidence>
<dbReference type="CDD" id="cd16936">
    <property type="entry name" value="HATPase_RsbW-like"/>
    <property type="match status" value="1"/>
</dbReference>
<dbReference type="PROSITE" id="PS50113">
    <property type="entry name" value="PAC"/>
    <property type="match status" value="1"/>
</dbReference>
<dbReference type="InterPro" id="IPR036457">
    <property type="entry name" value="PPM-type-like_dom_sf"/>
</dbReference>
<name>A0A2P8PTR0_9ACTN</name>
<dbReference type="SUPFAM" id="SSF55781">
    <property type="entry name" value="GAF domain-like"/>
    <property type="match status" value="1"/>
</dbReference>
<dbReference type="GO" id="GO:0016791">
    <property type="term" value="F:phosphatase activity"/>
    <property type="evidence" value="ECO:0007669"/>
    <property type="project" value="TreeGrafter"/>
</dbReference>
<evidence type="ECO:0000259" key="4">
    <source>
        <dbReference type="PROSITE" id="PS50113"/>
    </source>
</evidence>
<feature type="domain" description="PAS" evidence="3">
    <location>
        <begin position="25"/>
        <end position="62"/>
    </location>
</feature>
<dbReference type="FunFam" id="3.60.40.10:FF:000031">
    <property type="entry name" value="PAS sensor protein"/>
    <property type="match status" value="1"/>
</dbReference>
<evidence type="ECO:0000256" key="2">
    <source>
        <dbReference type="SAM" id="MobiDB-lite"/>
    </source>
</evidence>
<dbReference type="SUPFAM" id="SSF81606">
    <property type="entry name" value="PP2C-like"/>
    <property type="match status" value="1"/>
</dbReference>
<dbReference type="InterPro" id="IPR003018">
    <property type="entry name" value="GAF"/>
</dbReference>
<dbReference type="InterPro" id="IPR035965">
    <property type="entry name" value="PAS-like_dom_sf"/>
</dbReference>
<dbReference type="SUPFAM" id="SSF55785">
    <property type="entry name" value="PYP-like sensor domain (PAS domain)"/>
    <property type="match status" value="2"/>
</dbReference>
<feature type="domain" description="PAC" evidence="4">
    <location>
        <begin position="196"/>
        <end position="249"/>
    </location>
</feature>
<dbReference type="SMART" id="SM00091">
    <property type="entry name" value="PAS"/>
    <property type="match status" value="2"/>
</dbReference>
<dbReference type="InterPro" id="IPR036890">
    <property type="entry name" value="HATPase_C_sf"/>
</dbReference>
<dbReference type="SMART" id="SM00065">
    <property type="entry name" value="GAF"/>
    <property type="match status" value="1"/>
</dbReference>
<dbReference type="Pfam" id="PF07228">
    <property type="entry name" value="SpoIIE"/>
    <property type="match status" value="1"/>
</dbReference>
<feature type="region of interest" description="Disordered" evidence="2">
    <location>
        <begin position="1"/>
        <end position="20"/>
    </location>
</feature>
<accession>A0A2P8PTR0</accession>
<evidence type="ECO:0000259" key="3">
    <source>
        <dbReference type="PROSITE" id="PS50112"/>
    </source>
</evidence>
<comment type="caution">
    <text evidence="5">The sequence shown here is derived from an EMBL/GenBank/DDBJ whole genome shotgun (WGS) entry which is preliminary data.</text>
</comment>
<dbReference type="InterPro" id="IPR000014">
    <property type="entry name" value="PAS"/>
</dbReference>
<organism evidence="5 6">
    <name type="scientific">Streptomyces dioscori</name>
    <dbReference type="NCBI Taxonomy" id="2109333"/>
    <lineage>
        <taxon>Bacteria</taxon>
        <taxon>Bacillati</taxon>
        <taxon>Actinomycetota</taxon>
        <taxon>Actinomycetes</taxon>
        <taxon>Kitasatosporales</taxon>
        <taxon>Streptomycetaceae</taxon>
        <taxon>Streptomyces</taxon>
        <taxon>Streptomyces aurantiacus group</taxon>
    </lineage>
</organism>
<dbReference type="EMBL" id="PYBJ01000042">
    <property type="protein sequence ID" value="PSM37381.1"/>
    <property type="molecule type" value="Genomic_DNA"/>
</dbReference>
<proteinExistence type="predicted"/>
<evidence type="ECO:0000313" key="5">
    <source>
        <dbReference type="EMBL" id="PSM37381.1"/>
    </source>
</evidence>
<keyword evidence="6" id="KW-1185">Reference proteome</keyword>
<evidence type="ECO:0000256" key="1">
    <source>
        <dbReference type="ARBA" id="ARBA00022801"/>
    </source>
</evidence>
<dbReference type="PROSITE" id="PS50112">
    <property type="entry name" value="PAS"/>
    <property type="match status" value="1"/>
</dbReference>
<dbReference type="CDD" id="cd00130">
    <property type="entry name" value="PAS"/>
    <property type="match status" value="1"/>
</dbReference>
<dbReference type="InterPro" id="IPR052016">
    <property type="entry name" value="Bact_Sigma-Reg"/>
</dbReference>
<dbReference type="OrthoDB" id="118142at2"/>
<dbReference type="NCBIfam" id="TIGR00229">
    <property type="entry name" value="sensory_box"/>
    <property type="match status" value="2"/>
</dbReference>
<dbReference type="InterPro" id="IPR001932">
    <property type="entry name" value="PPM-type_phosphatase-like_dom"/>
</dbReference>
<dbReference type="AlphaFoldDB" id="A0A2P8PTR0"/>
<dbReference type="Gene3D" id="3.60.40.10">
    <property type="entry name" value="PPM-type phosphatase domain"/>
    <property type="match status" value="1"/>
</dbReference>
<dbReference type="InterPro" id="IPR013656">
    <property type="entry name" value="PAS_4"/>
</dbReference>
<dbReference type="InterPro" id="IPR013767">
    <property type="entry name" value="PAS_fold"/>
</dbReference>
<dbReference type="Proteomes" id="UP000240429">
    <property type="component" value="Unassembled WGS sequence"/>
</dbReference>
<dbReference type="SUPFAM" id="SSF55874">
    <property type="entry name" value="ATPase domain of HSP90 chaperone/DNA topoisomerase II/histidine kinase"/>
    <property type="match status" value="1"/>
</dbReference>
<gene>
    <name evidence="5" type="ORF">C6Y14_42455</name>
</gene>
<dbReference type="FunFam" id="3.30.565.10:FF:000028">
    <property type="entry name" value="PAS sensor protein"/>
    <property type="match status" value="1"/>
</dbReference>
<dbReference type="PANTHER" id="PTHR43156">
    <property type="entry name" value="STAGE II SPORULATION PROTEIN E-RELATED"/>
    <property type="match status" value="1"/>
</dbReference>
<keyword evidence="1" id="KW-0378">Hydrolase</keyword>
<dbReference type="Gene3D" id="3.30.565.10">
    <property type="entry name" value="Histidine kinase-like ATPase, C-terminal domain"/>
    <property type="match status" value="1"/>
</dbReference>
<dbReference type="FunFam" id="3.30.450.40:FF:000035">
    <property type="entry name" value="PAS sensor protein"/>
    <property type="match status" value="1"/>
</dbReference>
<dbReference type="Pfam" id="PF13581">
    <property type="entry name" value="HATPase_c_2"/>
    <property type="match status" value="1"/>
</dbReference>